<sequence length="92" mass="10148">MRMSTTRAPLVFFFVFVVVLQASWFKSASAGSEQSYYSMKSHGRKVDPGLHLLPKSSSTTASVGVFSDHKVWFRELRESTRAPPSPAGAARP</sequence>
<dbReference type="AlphaFoldDB" id="A0AAV7EZN2"/>
<dbReference type="Proteomes" id="UP000825729">
    <property type="component" value="Unassembled WGS sequence"/>
</dbReference>
<feature type="signal peptide" evidence="1">
    <location>
        <begin position="1"/>
        <end position="30"/>
    </location>
</feature>
<comment type="caution">
    <text evidence="2">The sequence shown here is derived from an EMBL/GenBank/DDBJ whole genome shotgun (WGS) entry which is preliminary data.</text>
</comment>
<proteinExistence type="predicted"/>
<organism evidence="2 3">
    <name type="scientific">Aristolochia fimbriata</name>
    <name type="common">White veined hardy Dutchman's pipe vine</name>
    <dbReference type="NCBI Taxonomy" id="158543"/>
    <lineage>
        <taxon>Eukaryota</taxon>
        <taxon>Viridiplantae</taxon>
        <taxon>Streptophyta</taxon>
        <taxon>Embryophyta</taxon>
        <taxon>Tracheophyta</taxon>
        <taxon>Spermatophyta</taxon>
        <taxon>Magnoliopsida</taxon>
        <taxon>Magnoliidae</taxon>
        <taxon>Piperales</taxon>
        <taxon>Aristolochiaceae</taxon>
        <taxon>Aristolochia</taxon>
    </lineage>
</organism>
<evidence type="ECO:0000313" key="3">
    <source>
        <dbReference type="Proteomes" id="UP000825729"/>
    </source>
</evidence>
<dbReference type="EMBL" id="JAINDJ010000003">
    <property type="protein sequence ID" value="KAG9454355.1"/>
    <property type="molecule type" value="Genomic_DNA"/>
</dbReference>
<protein>
    <submittedName>
        <fullName evidence="2">Uncharacterized protein</fullName>
    </submittedName>
</protein>
<gene>
    <name evidence="2" type="ORF">H6P81_007259</name>
</gene>
<name>A0AAV7EZN2_ARIFI</name>
<evidence type="ECO:0000256" key="1">
    <source>
        <dbReference type="SAM" id="SignalP"/>
    </source>
</evidence>
<keyword evidence="3" id="KW-1185">Reference proteome</keyword>
<feature type="chain" id="PRO_5043843410" evidence="1">
    <location>
        <begin position="31"/>
        <end position="92"/>
    </location>
</feature>
<keyword evidence="1" id="KW-0732">Signal</keyword>
<evidence type="ECO:0000313" key="2">
    <source>
        <dbReference type="EMBL" id="KAG9454355.1"/>
    </source>
</evidence>
<reference evidence="2 3" key="1">
    <citation type="submission" date="2021-07" db="EMBL/GenBank/DDBJ databases">
        <title>The Aristolochia fimbriata genome: insights into angiosperm evolution, floral development and chemical biosynthesis.</title>
        <authorList>
            <person name="Jiao Y."/>
        </authorList>
    </citation>
    <scope>NUCLEOTIDE SEQUENCE [LARGE SCALE GENOMIC DNA]</scope>
    <source>
        <strain evidence="2">IBCAS-2021</strain>
        <tissue evidence="2">Leaf</tissue>
    </source>
</reference>
<accession>A0AAV7EZN2</accession>